<dbReference type="CDD" id="cd07326">
    <property type="entry name" value="M56_BlaR1_MecR1_like"/>
    <property type="match status" value="1"/>
</dbReference>
<dbReference type="Gene3D" id="3.30.2010.10">
    <property type="entry name" value="Metalloproteases ('zincins'), catalytic domain"/>
    <property type="match status" value="1"/>
</dbReference>
<protein>
    <submittedName>
        <fullName evidence="9">M56 family metallopeptidase</fullName>
    </submittedName>
</protein>
<reference evidence="9 10" key="1">
    <citation type="submission" date="2023-12" db="EMBL/GenBank/DDBJ databases">
        <title>novel species in genus Nocarida.</title>
        <authorList>
            <person name="Li Z."/>
        </authorList>
    </citation>
    <scope>NUCLEOTIDE SEQUENCE [LARGE SCALE GENOMIC DNA]</scope>
    <source>
        <strain evidence="9 10">CDC186</strain>
    </source>
</reference>
<dbReference type="Pfam" id="PF01435">
    <property type="entry name" value="Peptidase_M48"/>
    <property type="match status" value="1"/>
</dbReference>
<dbReference type="PANTHER" id="PTHR34978:SF3">
    <property type="entry name" value="SLR0241 PROTEIN"/>
    <property type="match status" value="1"/>
</dbReference>
<evidence type="ECO:0000259" key="8">
    <source>
        <dbReference type="Pfam" id="PF01435"/>
    </source>
</evidence>
<feature type="transmembrane region" description="Helical" evidence="7">
    <location>
        <begin position="39"/>
        <end position="59"/>
    </location>
</feature>
<dbReference type="Proteomes" id="UP001348098">
    <property type="component" value="Unassembled WGS sequence"/>
</dbReference>
<dbReference type="EMBL" id="JAYKYQ010000007">
    <property type="protein sequence ID" value="MEB3512061.1"/>
    <property type="molecule type" value="Genomic_DNA"/>
</dbReference>
<dbReference type="PANTHER" id="PTHR34978">
    <property type="entry name" value="POSSIBLE SENSOR-TRANSDUCER PROTEIN BLAR"/>
    <property type="match status" value="1"/>
</dbReference>
<keyword evidence="7" id="KW-0812">Transmembrane</keyword>
<accession>A0ABU6AX51</accession>
<name>A0ABU6AX51_9NOCA</name>
<dbReference type="InterPro" id="IPR001915">
    <property type="entry name" value="Peptidase_M48"/>
</dbReference>
<keyword evidence="7" id="KW-0472">Membrane</keyword>
<dbReference type="InterPro" id="IPR052173">
    <property type="entry name" value="Beta-lactam_resp_regulator"/>
</dbReference>
<evidence type="ECO:0000313" key="9">
    <source>
        <dbReference type="EMBL" id="MEB3512061.1"/>
    </source>
</evidence>
<keyword evidence="10" id="KW-1185">Reference proteome</keyword>
<evidence type="ECO:0000256" key="3">
    <source>
        <dbReference type="ARBA" id="ARBA00022801"/>
    </source>
</evidence>
<keyword evidence="2" id="KW-0479">Metal-binding</keyword>
<evidence type="ECO:0000256" key="6">
    <source>
        <dbReference type="RuleBase" id="RU003983"/>
    </source>
</evidence>
<feature type="transmembrane region" description="Helical" evidence="7">
    <location>
        <begin position="96"/>
        <end position="115"/>
    </location>
</feature>
<keyword evidence="1 6" id="KW-0645">Protease</keyword>
<keyword evidence="3 6" id="KW-0378">Hydrolase</keyword>
<evidence type="ECO:0000256" key="2">
    <source>
        <dbReference type="ARBA" id="ARBA00022723"/>
    </source>
</evidence>
<organism evidence="9 10">
    <name type="scientific">Nocardia implantans</name>
    <dbReference type="NCBI Taxonomy" id="3108168"/>
    <lineage>
        <taxon>Bacteria</taxon>
        <taxon>Bacillati</taxon>
        <taxon>Actinomycetota</taxon>
        <taxon>Actinomycetes</taxon>
        <taxon>Mycobacteriales</taxon>
        <taxon>Nocardiaceae</taxon>
        <taxon>Nocardia</taxon>
    </lineage>
</organism>
<keyword evidence="4 6" id="KW-0862">Zinc</keyword>
<keyword evidence="7" id="KW-1133">Transmembrane helix</keyword>
<feature type="domain" description="Peptidase M48" evidence="8">
    <location>
        <begin position="124"/>
        <end position="204"/>
    </location>
</feature>
<evidence type="ECO:0000313" key="10">
    <source>
        <dbReference type="Proteomes" id="UP001348098"/>
    </source>
</evidence>
<evidence type="ECO:0000256" key="7">
    <source>
        <dbReference type="SAM" id="Phobius"/>
    </source>
</evidence>
<sequence length="316" mass="31914">MSLALALTLYGGVVATFGPPVLRRLTHRGIAPRLGVIAWVVAIIGALSAWGVAAAVLTVEFATYWGHPKDALRACASFLWAPADAHGAAAGHAATFAVAALVATGTVALIARAVGVVMDMRKRTSVHARAVRLVGRPVPGIGAVVLDSPERQVYCVPGRPDTIVVTTAALDALDDDQLAAVLAHERAHLSGRHAALTAVLRAVASTLPGLRLFTGGAAEIARLLEMCADDKAADEHGSLPLLGGLLAIVGIAEPAPPGALAAAGTAVLARAERLADPVGAIRRATTRTALLGVIAMTVTGSALAAATVACAGTLLN</sequence>
<dbReference type="RefSeq" id="WP_195081193.1">
    <property type="nucleotide sequence ID" value="NZ_JAYESH010000006.1"/>
</dbReference>
<evidence type="ECO:0000256" key="1">
    <source>
        <dbReference type="ARBA" id="ARBA00022670"/>
    </source>
</evidence>
<proteinExistence type="inferred from homology"/>
<evidence type="ECO:0000256" key="5">
    <source>
        <dbReference type="ARBA" id="ARBA00023049"/>
    </source>
</evidence>
<comment type="similarity">
    <text evidence="6">Belongs to the peptidase M48 family.</text>
</comment>
<comment type="caution">
    <text evidence="9">The sequence shown here is derived from an EMBL/GenBank/DDBJ whole genome shotgun (WGS) entry which is preliminary data.</text>
</comment>
<comment type="cofactor">
    <cofactor evidence="6">
        <name>Zn(2+)</name>
        <dbReference type="ChEBI" id="CHEBI:29105"/>
    </cofactor>
    <text evidence="6">Binds 1 zinc ion per subunit.</text>
</comment>
<gene>
    <name evidence="9" type="ORF">U3653_18680</name>
</gene>
<evidence type="ECO:0000256" key="4">
    <source>
        <dbReference type="ARBA" id="ARBA00022833"/>
    </source>
</evidence>
<keyword evidence="5 6" id="KW-0482">Metalloprotease</keyword>
<feature type="transmembrane region" description="Helical" evidence="7">
    <location>
        <begin position="289"/>
        <end position="315"/>
    </location>
</feature>